<dbReference type="SUPFAM" id="SSF81383">
    <property type="entry name" value="F-box domain"/>
    <property type="match status" value="1"/>
</dbReference>
<protein>
    <recommendedName>
        <fullName evidence="1">KIB1-4 beta-propeller domain-containing protein</fullName>
    </recommendedName>
</protein>
<name>A0ABR2LUD4_9ASPA</name>
<sequence length="380" mass="42760">METSRAKRDNSIWCDLPSPLLMCILMRLDDAADFKAFSSTCCSWHSAASCYLGDFLSKMSPDFIVLFNLRSHETRIMNIDDNGGIFKAPPLHFYGCNDLRFIGQSNGFLIAVDIEIGKFPTVINLNTRSRYNFPSIDCCEPKFKSLGSFEISFAIMTKPVILDDCFLVLFDSRKGMMMSNRPGASTWTTNEKLSCCWDAIGFNESLFVDDSDQLIELDPRTLDIIDVLGSDHGFLMESGEDKLLQLVRRHGDRFAGDSFMAIMSEVTVDTDTEEEDIDVSGALSWPIDKNIYFKWQRSDRHCHASPPLTMTFGAIRGGINFEQGAMTHGSFWKDFSFVSNTIAIIADPDAQSAIVAGFDRVRPLPPWFSLMPDYRDSDSD</sequence>
<dbReference type="InterPro" id="IPR050942">
    <property type="entry name" value="F-box_BR-signaling"/>
</dbReference>
<accession>A0ABR2LUD4</accession>
<dbReference type="EMBL" id="JBBWWR010000015">
    <property type="protein sequence ID" value="KAK8950512.1"/>
    <property type="molecule type" value="Genomic_DNA"/>
</dbReference>
<dbReference type="Proteomes" id="UP001412067">
    <property type="component" value="Unassembled WGS sequence"/>
</dbReference>
<evidence type="ECO:0000313" key="3">
    <source>
        <dbReference type="Proteomes" id="UP001412067"/>
    </source>
</evidence>
<feature type="domain" description="KIB1-4 beta-propeller" evidence="1">
    <location>
        <begin position="96"/>
        <end position="251"/>
    </location>
</feature>
<evidence type="ECO:0000313" key="2">
    <source>
        <dbReference type="EMBL" id="KAK8950512.1"/>
    </source>
</evidence>
<dbReference type="CDD" id="cd09917">
    <property type="entry name" value="F-box_SF"/>
    <property type="match status" value="1"/>
</dbReference>
<dbReference type="PANTHER" id="PTHR44259">
    <property type="entry name" value="OS07G0183000 PROTEIN-RELATED"/>
    <property type="match status" value="1"/>
</dbReference>
<comment type="caution">
    <text evidence="2">The sequence shown here is derived from an EMBL/GenBank/DDBJ whole genome shotgun (WGS) entry which is preliminary data.</text>
</comment>
<dbReference type="InterPro" id="IPR036047">
    <property type="entry name" value="F-box-like_dom_sf"/>
</dbReference>
<keyword evidence="3" id="KW-1185">Reference proteome</keyword>
<proteinExistence type="predicted"/>
<organism evidence="2 3">
    <name type="scientific">Platanthera guangdongensis</name>
    <dbReference type="NCBI Taxonomy" id="2320717"/>
    <lineage>
        <taxon>Eukaryota</taxon>
        <taxon>Viridiplantae</taxon>
        <taxon>Streptophyta</taxon>
        <taxon>Embryophyta</taxon>
        <taxon>Tracheophyta</taxon>
        <taxon>Spermatophyta</taxon>
        <taxon>Magnoliopsida</taxon>
        <taxon>Liliopsida</taxon>
        <taxon>Asparagales</taxon>
        <taxon>Orchidaceae</taxon>
        <taxon>Orchidoideae</taxon>
        <taxon>Orchideae</taxon>
        <taxon>Orchidinae</taxon>
        <taxon>Platanthera</taxon>
    </lineage>
</organism>
<reference evidence="2 3" key="1">
    <citation type="journal article" date="2022" name="Nat. Plants">
        <title>Genomes of leafy and leafless Platanthera orchids illuminate the evolution of mycoheterotrophy.</title>
        <authorList>
            <person name="Li M.H."/>
            <person name="Liu K.W."/>
            <person name="Li Z."/>
            <person name="Lu H.C."/>
            <person name="Ye Q.L."/>
            <person name="Zhang D."/>
            <person name="Wang J.Y."/>
            <person name="Li Y.F."/>
            <person name="Zhong Z.M."/>
            <person name="Liu X."/>
            <person name="Yu X."/>
            <person name="Liu D.K."/>
            <person name="Tu X.D."/>
            <person name="Liu B."/>
            <person name="Hao Y."/>
            <person name="Liao X.Y."/>
            <person name="Jiang Y.T."/>
            <person name="Sun W.H."/>
            <person name="Chen J."/>
            <person name="Chen Y.Q."/>
            <person name="Ai Y."/>
            <person name="Zhai J.W."/>
            <person name="Wu S.S."/>
            <person name="Zhou Z."/>
            <person name="Hsiao Y.Y."/>
            <person name="Wu W.L."/>
            <person name="Chen Y.Y."/>
            <person name="Lin Y.F."/>
            <person name="Hsu J.L."/>
            <person name="Li C.Y."/>
            <person name="Wang Z.W."/>
            <person name="Zhao X."/>
            <person name="Zhong W.Y."/>
            <person name="Ma X.K."/>
            <person name="Ma L."/>
            <person name="Huang J."/>
            <person name="Chen G.Z."/>
            <person name="Huang M.Z."/>
            <person name="Huang L."/>
            <person name="Peng D.H."/>
            <person name="Luo Y.B."/>
            <person name="Zou S.Q."/>
            <person name="Chen S.P."/>
            <person name="Lan S."/>
            <person name="Tsai W.C."/>
            <person name="Van de Peer Y."/>
            <person name="Liu Z.J."/>
        </authorList>
    </citation>
    <scope>NUCLEOTIDE SEQUENCE [LARGE SCALE GENOMIC DNA]</scope>
    <source>
        <strain evidence="2">Lor288</strain>
    </source>
</reference>
<gene>
    <name evidence="2" type="ORF">KSP40_PGU000359</name>
</gene>
<dbReference type="InterPro" id="IPR005174">
    <property type="entry name" value="KIB1-4_b-propeller"/>
</dbReference>
<dbReference type="Pfam" id="PF03478">
    <property type="entry name" value="Beta-prop_KIB1-4"/>
    <property type="match status" value="1"/>
</dbReference>
<dbReference type="PANTHER" id="PTHR44259:SF114">
    <property type="entry name" value="OS06G0707300 PROTEIN"/>
    <property type="match status" value="1"/>
</dbReference>
<evidence type="ECO:0000259" key="1">
    <source>
        <dbReference type="Pfam" id="PF03478"/>
    </source>
</evidence>